<gene>
    <name evidence="2" type="ORF">MMOR_27590</name>
</gene>
<feature type="transmembrane region" description="Helical" evidence="1">
    <location>
        <begin position="89"/>
        <end position="109"/>
    </location>
</feature>
<evidence type="ECO:0000313" key="3">
    <source>
        <dbReference type="Proteomes" id="UP000466681"/>
    </source>
</evidence>
<dbReference type="Proteomes" id="UP000466681">
    <property type="component" value="Chromosome"/>
</dbReference>
<reference evidence="2 3" key="1">
    <citation type="journal article" date="2019" name="Emerg. Microbes Infect.">
        <title>Comprehensive subspecies identification of 175 nontuberculous mycobacteria species based on 7547 genomic profiles.</title>
        <authorList>
            <person name="Matsumoto Y."/>
            <person name="Kinjo T."/>
            <person name="Motooka D."/>
            <person name="Nabeya D."/>
            <person name="Jung N."/>
            <person name="Uechi K."/>
            <person name="Horii T."/>
            <person name="Iida T."/>
            <person name="Fujita J."/>
            <person name="Nakamura S."/>
        </authorList>
    </citation>
    <scope>NUCLEOTIDE SEQUENCE [LARGE SCALE GENOMIC DNA]</scope>
    <source>
        <strain evidence="2 3">JCM 6375</strain>
    </source>
</reference>
<accession>A0AAD1HD46</accession>
<organism evidence="2 3">
    <name type="scientific">Mycolicibacterium moriokaense</name>
    <dbReference type="NCBI Taxonomy" id="39691"/>
    <lineage>
        <taxon>Bacteria</taxon>
        <taxon>Bacillati</taxon>
        <taxon>Actinomycetota</taxon>
        <taxon>Actinomycetes</taxon>
        <taxon>Mycobacteriales</taxon>
        <taxon>Mycobacteriaceae</taxon>
        <taxon>Mycolicibacterium</taxon>
    </lineage>
</organism>
<evidence type="ECO:0000256" key="1">
    <source>
        <dbReference type="SAM" id="Phobius"/>
    </source>
</evidence>
<keyword evidence="3" id="KW-1185">Reference proteome</keyword>
<proteinExistence type="predicted"/>
<keyword evidence="1" id="KW-1133">Transmembrane helix</keyword>
<keyword evidence="1" id="KW-0472">Membrane</keyword>
<protein>
    <recommendedName>
        <fullName evidence="4">DUF998 domain-containing protein</fullName>
    </recommendedName>
</protein>
<dbReference type="InterPro" id="IPR009339">
    <property type="entry name" value="DUF998"/>
</dbReference>
<sequence length="228" mass="24371">MAVTSRRRALTAAAVLWICAAVTFIGFEAIAAAAVPSYSYVAQYISVLGVPEWSPRASLMNWAFYLQAVLFLTGTIAAVQAVGGQWRGAVFLLLTTINAVGNVLVGFVHGFSPLWNDGYDWLHRLGAFLAICGGNGAVIVGSAVLGQAVSMRWYRPIGVLIGAAGLVAAGLLQTYNTWARDFMHIGLVERGSVYTIMIWQILTGVVLLVRLLVRPRRDAAPGYAEGVG</sequence>
<dbReference type="KEGG" id="mmor:MMOR_27590"/>
<feature type="transmembrane region" description="Helical" evidence="1">
    <location>
        <begin position="153"/>
        <end position="172"/>
    </location>
</feature>
<keyword evidence="1" id="KW-0812">Transmembrane</keyword>
<name>A0AAD1HD46_9MYCO</name>
<dbReference type="EMBL" id="AP022560">
    <property type="protein sequence ID" value="BBX01823.1"/>
    <property type="molecule type" value="Genomic_DNA"/>
</dbReference>
<feature type="transmembrane region" description="Helical" evidence="1">
    <location>
        <begin position="121"/>
        <end position="146"/>
    </location>
</feature>
<feature type="transmembrane region" description="Helical" evidence="1">
    <location>
        <begin position="62"/>
        <end position="82"/>
    </location>
</feature>
<dbReference type="AlphaFoldDB" id="A0AAD1HD46"/>
<evidence type="ECO:0000313" key="2">
    <source>
        <dbReference type="EMBL" id="BBX01823.1"/>
    </source>
</evidence>
<dbReference type="Pfam" id="PF06197">
    <property type="entry name" value="DUF998"/>
    <property type="match status" value="1"/>
</dbReference>
<evidence type="ECO:0008006" key="4">
    <source>
        <dbReference type="Google" id="ProtNLM"/>
    </source>
</evidence>
<feature type="transmembrane region" description="Helical" evidence="1">
    <location>
        <begin position="192"/>
        <end position="213"/>
    </location>
</feature>